<gene>
    <name evidence="1" type="ORF">K1T71_013561</name>
</gene>
<name>A0ACC1CGU5_9NEOP</name>
<accession>A0ACC1CGU5</accession>
<dbReference type="Proteomes" id="UP000824533">
    <property type="component" value="Linkage Group LG26"/>
</dbReference>
<organism evidence="1 2">
    <name type="scientific">Dendrolimus kikuchii</name>
    <dbReference type="NCBI Taxonomy" id="765133"/>
    <lineage>
        <taxon>Eukaryota</taxon>
        <taxon>Metazoa</taxon>
        <taxon>Ecdysozoa</taxon>
        <taxon>Arthropoda</taxon>
        <taxon>Hexapoda</taxon>
        <taxon>Insecta</taxon>
        <taxon>Pterygota</taxon>
        <taxon>Neoptera</taxon>
        <taxon>Endopterygota</taxon>
        <taxon>Lepidoptera</taxon>
        <taxon>Glossata</taxon>
        <taxon>Ditrysia</taxon>
        <taxon>Bombycoidea</taxon>
        <taxon>Lasiocampidae</taxon>
        <taxon>Dendrolimus</taxon>
    </lineage>
</organism>
<proteinExistence type="predicted"/>
<dbReference type="EMBL" id="CM034412">
    <property type="protein sequence ID" value="KAJ0170789.1"/>
    <property type="molecule type" value="Genomic_DNA"/>
</dbReference>
<reference evidence="1 2" key="1">
    <citation type="journal article" date="2021" name="Front. Genet.">
        <title>Chromosome-Level Genome Assembly Reveals Significant Gene Expansion in the Toll and IMD Signaling Pathways of Dendrolimus kikuchii.</title>
        <authorList>
            <person name="Zhou J."/>
            <person name="Wu P."/>
            <person name="Xiong Z."/>
            <person name="Liu N."/>
            <person name="Zhao N."/>
            <person name="Ji M."/>
            <person name="Qiu Y."/>
            <person name="Yang B."/>
        </authorList>
    </citation>
    <scope>NUCLEOTIDE SEQUENCE [LARGE SCALE GENOMIC DNA]</scope>
    <source>
        <strain evidence="1">Ann1</strain>
    </source>
</reference>
<keyword evidence="2" id="KW-1185">Reference proteome</keyword>
<comment type="caution">
    <text evidence="1">The sequence shown here is derived from an EMBL/GenBank/DDBJ whole genome shotgun (WGS) entry which is preliminary data.</text>
</comment>
<evidence type="ECO:0000313" key="1">
    <source>
        <dbReference type="EMBL" id="KAJ0170789.1"/>
    </source>
</evidence>
<evidence type="ECO:0000313" key="2">
    <source>
        <dbReference type="Proteomes" id="UP000824533"/>
    </source>
</evidence>
<protein>
    <submittedName>
        <fullName evidence="1">Uncharacterized protein</fullName>
    </submittedName>
</protein>
<sequence>MRFRMDESESKPRLMCGVLIDYFDLNTWLVSRTPKCNEYNRDSDNYKEIPKASSHTANNRCD</sequence>